<dbReference type="RefSeq" id="WP_022638229.1">
    <property type="nucleotide sequence ID" value="NZ_AUTE01000014.1"/>
</dbReference>
<reference evidence="2 3" key="1">
    <citation type="submission" date="2015-10" db="EMBL/GenBank/DDBJ databases">
        <title>Resequencing of Lactobacillus plantarum WJL strain genome.</title>
        <authorList>
            <person name="Martino M.E."/>
        </authorList>
    </citation>
    <scope>NUCLEOTIDE SEQUENCE [LARGE SCALE GENOMIC DNA]</scope>
    <source>
        <strain evidence="2 3">WJL</strain>
    </source>
</reference>
<sequence length="112" mass="13078">MRQMNEIERQSVFIRMIQLGADGAAFMYRYENQDYSIIASYGGDWDHVSVSSKNRTPSWDVMANIKDIFFEPEEVAMQLHPAQSDYVNFDEHCLHIWRPQHSSIPLPPVDMV</sequence>
<dbReference type="InterPro" id="IPR056111">
    <property type="entry name" value="DUF7694"/>
</dbReference>
<dbReference type="EMBL" id="LKLZ01000003">
    <property type="protein sequence ID" value="KPN44264.1"/>
    <property type="molecule type" value="Genomic_DNA"/>
</dbReference>
<proteinExistence type="predicted"/>
<name>A0A837PAP5_LACPN</name>
<evidence type="ECO:0000313" key="3">
    <source>
        <dbReference type="Proteomes" id="UP000050511"/>
    </source>
</evidence>
<protein>
    <recommendedName>
        <fullName evidence="1">DUF7694 domain-containing protein</fullName>
    </recommendedName>
</protein>
<dbReference type="Proteomes" id="UP000050511">
    <property type="component" value="Unassembled WGS sequence"/>
</dbReference>
<organism evidence="2 3">
    <name type="scientific">Lactiplantibacillus plantarum WJL</name>
    <dbReference type="NCBI Taxonomy" id="1350466"/>
    <lineage>
        <taxon>Bacteria</taxon>
        <taxon>Bacillati</taxon>
        <taxon>Bacillota</taxon>
        <taxon>Bacilli</taxon>
        <taxon>Lactobacillales</taxon>
        <taxon>Lactobacillaceae</taxon>
        <taxon>Lactiplantibacillus</taxon>
    </lineage>
</organism>
<dbReference type="Pfam" id="PF24746">
    <property type="entry name" value="DUF7694"/>
    <property type="match status" value="1"/>
</dbReference>
<comment type="caution">
    <text evidence="2">The sequence shown here is derived from an EMBL/GenBank/DDBJ whole genome shotgun (WGS) entry which is preliminary data.</text>
</comment>
<feature type="domain" description="DUF7694" evidence="1">
    <location>
        <begin position="37"/>
        <end position="100"/>
    </location>
</feature>
<evidence type="ECO:0000313" key="2">
    <source>
        <dbReference type="EMBL" id="KPN44264.1"/>
    </source>
</evidence>
<gene>
    <name evidence="2" type="ORF">WJL_1341</name>
</gene>
<evidence type="ECO:0000259" key="1">
    <source>
        <dbReference type="Pfam" id="PF24746"/>
    </source>
</evidence>
<accession>A0A837PAP5</accession>
<dbReference type="AlphaFoldDB" id="A0A837PAP5"/>